<evidence type="ECO:0000313" key="7">
    <source>
        <dbReference type="EMBL" id="MBC2595458.1"/>
    </source>
</evidence>
<dbReference type="SUPFAM" id="SSF161111">
    <property type="entry name" value="Cation efflux protein transmembrane domain-like"/>
    <property type="match status" value="1"/>
</dbReference>
<gene>
    <name evidence="7" type="ORF">H5P28_14420</name>
</gene>
<sequence length="57" mass="6208">MRSAYLHVLADALTSLTAIVALLAAKYAGWLWMDPLMGIVGSLLVAKWSGFCGNRQR</sequence>
<dbReference type="Proteomes" id="UP000546464">
    <property type="component" value="Unassembled WGS sequence"/>
</dbReference>
<dbReference type="InterPro" id="IPR058533">
    <property type="entry name" value="Cation_efflux_TM"/>
</dbReference>
<comment type="caution">
    <text evidence="7">The sequence shown here is derived from an EMBL/GenBank/DDBJ whole genome shotgun (WGS) entry which is preliminary data.</text>
</comment>
<comment type="subcellular location">
    <subcellularLocation>
        <location evidence="1">Membrane</location>
        <topology evidence="1">Multi-pass membrane protein</topology>
    </subcellularLocation>
</comment>
<dbReference type="GO" id="GO:0008324">
    <property type="term" value="F:monoatomic cation transmembrane transporter activity"/>
    <property type="evidence" value="ECO:0007669"/>
    <property type="project" value="InterPro"/>
</dbReference>
<dbReference type="Pfam" id="PF01545">
    <property type="entry name" value="Cation_efflux"/>
    <property type="match status" value="1"/>
</dbReference>
<keyword evidence="4 5" id="KW-0472">Membrane</keyword>
<proteinExistence type="predicted"/>
<evidence type="ECO:0000256" key="4">
    <source>
        <dbReference type="ARBA" id="ARBA00023136"/>
    </source>
</evidence>
<keyword evidence="3 5" id="KW-1133">Transmembrane helix</keyword>
<dbReference type="EMBL" id="JACHVB010000042">
    <property type="protein sequence ID" value="MBC2595458.1"/>
    <property type="molecule type" value="Genomic_DNA"/>
</dbReference>
<evidence type="ECO:0000256" key="5">
    <source>
        <dbReference type="SAM" id="Phobius"/>
    </source>
</evidence>
<feature type="transmembrane region" description="Helical" evidence="5">
    <location>
        <begin position="12"/>
        <end position="30"/>
    </location>
</feature>
<evidence type="ECO:0000256" key="3">
    <source>
        <dbReference type="ARBA" id="ARBA00022989"/>
    </source>
</evidence>
<dbReference type="GO" id="GO:0016020">
    <property type="term" value="C:membrane"/>
    <property type="evidence" value="ECO:0007669"/>
    <property type="project" value="UniProtKB-SubCell"/>
</dbReference>
<evidence type="ECO:0000256" key="1">
    <source>
        <dbReference type="ARBA" id="ARBA00004141"/>
    </source>
</evidence>
<evidence type="ECO:0000256" key="2">
    <source>
        <dbReference type="ARBA" id="ARBA00022692"/>
    </source>
</evidence>
<feature type="domain" description="Cation efflux protein transmembrane" evidence="6">
    <location>
        <begin position="1"/>
        <end position="47"/>
    </location>
</feature>
<dbReference type="InterPro" id="IPR027469">
    <property type="entry name" value="Cation_efflux_TMD_sf"/>
</dbReference>
<dbReference type="AlphaFoldDB" id="A0A842HHI5"/>
<name>A0A842HHI5_9BACT</name>
<dbReference type="Gene3D" id="1.20.1510.10">
    <property type="entry name" value="Cation efflux protein transmembrane domain"/>
    <property type="match status" value="1"/>
</dbReference>
<feature type="transmembrane region" description="Helical" evidence="5">
    <location>
        <begin position="36"/>
        <end position="53"/>
    </location>
</feature>
<evidence type="ECO:0000259" key="6">
    <source>
        <dbReference type="Pfam" id="PF01545"/>
    </source>
</evidence>
<accession>A0A842HHI5</accession>
<protein>
    <submittedName>
        <fullName evidence="7">Cation transporter</fullName>
    </submittedName>
</protein>
<evidence type="ECO:0000313" key="8">
    <source>
        <dbReference type="Proteomes" id="UP000546464"/>
    </source>
</evidence>
<keyword evidence="8" id="KW-1185">Reference proteome</keyword>
<reference evidence="7 8" key="1">
    <citation type="submission" date="2020-07" db="EMBL/GenBank/DDBJ databases">
        <authorList>
            <person name="Feng X."/>
        </authorList>
    </citation>
    <scope>NUCLEOTIDE SEQUENCE [LARGE SCALE GENOMIC DNA]</scope>
    <source>
        <strain evidence="7 8">JCM31066</strain>
    </source>
</reference>
<organism evidence="7 8">
    <name type="scientific">Ruficoccus amylovorans</name>
    <dbReference type="NCBI Taxonomy" id="1804625"/>
    <lineage>
        <taxon>Bacteria</taxon>
        <taxon>Pseudomonadati</taxon>
        <taxon>Verrucomicrobiota</taxon>
        <taxon>Opitutia</taxon>
        <taxon>Puniceicoccales</taxon>
        <taxon>Cerasicoccaceae</taxon>
        <taxon>Ruficoccus</taxon>
    </lineage>
</organism>
<keyword evidence="2 5" id="KW-0812">Transmembrane</keyword>